<organism evidence="2 3">
    <name type="scientific">Streptomyces calidiresistens</name>
    <dbReference type="NCBI Taxonomy" id="1485586"/>
    <lineage>
        <taxon>Bacteria</taxon>
        <taxon>Bacillati</taxon>
        <taxon>Actinomycetota</taxon>
        <taxon>Actinomycetes</taxon>
        <taxon>Kitasatosporales</taxon>
        <taxon>Streptomycetaceae</taxon>
        <taxon>Streptomyces</taxon>
    </lineage>
</organism>
<accession>A0A7W3T818</accession>
<evidence type="ECO:0000313" key="2">
    <source>
        <dbReference type="EMBL" id="MBB0232528.1"/>
    </source>
</evidence>
<gene>
    <name evidence="2" type="ORF">FOE67_24350</name>
</gene>
<feature type="region of interest" description="Disordered" evidence="1">
    <location>
        <begin position="1"/>
        <end position="23"/>
    </location>
</feature>
<dbReference type="GO" id="GO:0031412">
    <property type="term" value="P:gas vesicle organization"/>
    <property type="evidence" value="ECO:0007669"/>
    <property type="project" value="InterPro"/>
</dbReference>
<feature type="compositionally biased region" description="Basic and acidic residues" evidence="1">
    <location>
        <begin position="1"/>
        <end position="12"/>
    </location>
</feature>
<dbReference type="Pfam" id="PF05800">
    <property type="entry name" value="GvpO"/>
    <property type="match status" value="1"/>
</dbReference>
<sequence length="97" mass="10949">MGDQRERRDRPSPVRGAVGAARRAGRRLAGLTGHRVEGVSAVCREENGWRVCVDVVEVPRIPDTTSLLATYEVELDGDGRLLQYRRVRRYRRGSTDD</sequence>
<dbReference type="Proteomes" id="UP000530234">
    <property type="component" value="Unassembled WGS sequence"/>
</dbReference>
<dbReference type="PIRSF" id="PIRSF028743">
    <property type="entry name" value="GvpO_protein"/>
    <property type="match status" value="1"/>
</dbReference>
<keyword evidence="3" id="KW-1185">Reference proteome</keyword>
<reference evidence="3" key="1">
    <citation type="submission" date="2019-10" db="EMBL/GenBank/DDBJ databases">
        <title>Streptomyces sp. nov., a novel actinobacterium isolated from alkaline environment.</title>
        <authorList>
            <person name="Golinska P."/>
        </authorList>
    </citation>
    <scope>NUCLEOTIDE SEQUENCE [LARGE SCALE GENOMIC DNA]</scope>
    <source>
        <strain evidence="3">DSM 42108</strain>
    </source>
</reference>
<feature type="compositionally biased region" description="Low complexity" evidence="1">
    <location>
        <begin position="14"/>
        <end position="23"/>
    </location>
</feature>
<proteinExistence type="predicted"/>
<name>A0A7W3T818_9ACTN</name>
<evidence type="ECO:0000313" key="3">
    <source>
        <dbReference type="Proteomes" id="UP000530234"/>
    </source>
</evidence>
<evidence type="ECO:0000256" key="1">
    <source>
        <dbReference type="SAM" id="MobiDB-lite"/>
    </source>
</evidence>
<comment type="caution">
    <text evidence="2">The sequence shown here is derived from an EMBL/GenBank/DDBJ whole genome shotgun (WGS) entry which is preliminary data.</text>
</comment>
<dbReference type="InterPro" id="IPR008634">
    <property type="entry name" value="Gas-vesicle_GvpO"/>
</dbReference>
<dbReference type="AlphaFoldDB" id="A0A7W3T818"/>
<dbReference type="EMBL" id="VKHS01000992">
    <property type="protein sequence ID" value="MBB0232528.1"/>
    <property type="molecule type" value="Genomic_DNA"/>
</dbReference>
<protein>
    <submittedName>
        <fullName evidence="2">Gas vesicle protein</fullName>
    </submittedName>
</protein>
<dbReference type="RefSeq" id="WP_182667056.1">
    <property type="nucleotide sequence ID" value="NZ_VKHS01000992.1"/>
</dbReference>